<dbReference type="FunCoup" id="A0A3B1J2H5">
    <property type="interactions" value="1203"/>
</dbReference>
<reference evidence="11" key="2">
    <citation type="journal article" date="2014" name="Nat. Commun.">
        <title>The cavefish genome reveals candidate genes for eye loss.</title>
        <authorList>
            <person name="McGaugh S.E."/>
            <person name="Gross J.B."/>
            <person name="Aken B."/>
            <person name="Blin M."/>
            <person name="Borowsky R."/>
            <person name="Chalopin D."/>
            <person name="Hinaux H."/>
            <person name="Jeffery W.R."/>
            <person name="Keene A."/>
            <person name="Ma L."/>
            <person name="Minx P."/>
            <person name="Murphy D."/>
            <person name="O'Quin K.E."/>
            <person name="Retaux S."/>
            <person name="Rohner N."/>
            <person name="Searle S.M."/>
            <person name="Stahl B.A."/>
            <person name="Tabin C."/>
            <person name="Volff J.N."/>
            <person name="Yoshizawa M."/>
            <person name="Warren W.C."/>
        </authorList>
    </citation>
    <scope>NUCLEOTIDE SEQUENCE [LARGE SCALE GENOMIC DNA]</scope>
    <source>
        <strain evidence="11">female</strain>
    </source>
</reference>
<keyword evidence="4" id="KW-0597">Phosphoprotein</keyword>
<dbReference type="CTD" id="5037"/>
<dbReference type="GO" id="GO:0004867">
    <property type="term" value="F:serine-type endopeptidase inhibitor activity"/>
    <property type="evidence" value="ECO:0007669"/>
    <property type="project" value="UniProtKB-KW"/>
</dbReference>
<accession>A0A3B1J2H5</accession>
<sequence>MMVDLSAWTGPLALNEVEEVPVRPLRVQYGPLEIDQLGKVVTPTQVQNRPTLIEWEGCDSSKLYTLAMTDPDAPSRKDPKFREWHHFLVVNMKGNDVSSGCVMSDYVGAGPPKGTGLHRYVWLVYEQSGSLSCTEPVLTNRSGDKRGKFKLSSFRSKYGLDVPVAGSCFQAEWDDYVPKLYEQLSGK</sequence>
<dbReference type="GeneID" id="103035508"/>
<dbReference type="PANTHER" id="PTHR11362:SF147">
    <property type="entry name" value="PHOSPHATIDYLETHANOLAMINE BINDING PROTEIN"/>
    <property type="match status" value="1"/>
</dbReference>
<dbReference type="OMA" id="QEVICYE"/>
<evidence type="ECO:0000256" key="3">
    <source>
        <dbReference type="ARBA" id="ARBA00022490"/>
    </source>
</evidence>
<dbReference type="FunFam" id="3.90.280.10:FF:000003">
    <property type="entry name" value="phosphatidylethanolamine-binding protein 1"/>
    <property type="match status" value="1"/>
</dbReference>
<dbReference type="GO" id="GO:0005524">
    <property type="term" value="F:ATP binding"/>
    <property type="evidence" value="ECO:0007669"/>
    <property type="project" value="UniProtKB-KW"/>
</dbReference>
<dbReference type="GO" id="GO:0043409">
    <property type="term" value="P:negative regulation of MAPK cascade"/>
    <property type="evidence" value="ECO:0007669"/>
    <property type="project" value="TreeGrafter"/>
</dbReference>
<keyword evidence="7" id="KW-0067">ATP-binding</keyword>
<keyword evidence="5" id="KW-0646">Protease inhibitor</keyword>
<dbReference type="OrthoDB" id="2506647at2759"/>
<reference evidence="11" key="1">
    <citation type="submission" date="2013-03" db="EMBL/GenBank/DDBJ databases">
        <authorList>
            <person name="Jeffery W."/>
            <person name="Warren W."/>
            <person name="Wilson R.K."/>
        </authorList>
    </citation>
    <scope>NUCLEOTIDE SEQUENCE</scope>
    <source>
        <strain evidence="11">female</strain>
    </source>
</reference>
<organism evidence="10 11">
    <name type="scientific">Astyanax mexicanus</name>
    <name type="common">Blind cave fish</name>
    <name type="synonym">Astyanax fasciatus mexicanus</name>
    <dbReference type="NCBI Taxonomy" id="7994"/>
    <lineage>
        <taxon>Eukaryota</taxon>
        <taxon>Metazoa</taxon>
        <taxon>Chordata</taxon>
        <taxon>Craniata</taxon>
        <taxon>Vertebrata</taxon>
        <taxon>Euteleostomi</taxon>
        <taxon>Actinopterygii</taxon>
        <taxon>Neopterygii</taxon>
        <taxon>Teleostei</taxon>
        <taxon>Ostariophysi</taxon>
        <taxon>Characiformes</taxon>
        <taxon>Characoidei</taxon>
        <taxon>Acestrorhamphidae</taxon>
        <taxon>Acestrorhamphinae</taxon>
        <taxon>Astyanax</taxon>
    </lineage>
</organism>
<dbReference type="InterPro" id="IPR036610">
    <property type="entry name" value="PEBP-like_sf"/>
</dbReference>
<reference evidence="10" key="3">
    <citation type="submission" date="2025-08" db="UniProtKB">
        <authorList>
            <consortium name="Ensembl"/>
        </authorList>
    </citation>
    <scope>IDENTIFICATION</scope>
</reference>
<evidence type="ECO:0000313" key="10">
    <source>
        <dbReference type="Ensembl" id="ENSAMXP00000036060.1"/>
    </source>
</evidence>
<evidence type="ECO:0000256" key="9">
    <source>
        <dbReference type="ARBA" id="ARBA00023121"/>
    </source>
</evidence>
<evidence type="ECO:0000256" key="5">
    <source>
        <dbReference type="ARBA" id="ARBA00022690"/>
    </source>
</evidence>
<keyword evidence="6" id="KW-0547">Nucleotide-binding</keyword>
<dbReference type="PANTHER" id="PTHR11362">
    <property type="entry name" value="PHOSPHATIDYLETHANOLAMINE-BINDING PROTEIN"/>
    <property type="match status" value="1"/>
</dbReference>
<proteinExistence type="inferred from homology"/>
<comment type="subcellular location">
    <subcellularLocation>
        <location evidence="1">Cytoplasm</location>
    </subcellularLocation>
</comment>
<dbReference type="RefSeq" id="XP_007240517.1">
    <property type="nucleotide sequence ID" value="XM_007240455.4"/>
</dbReference>
<dbReference type="InParanoid" id="A0A3B1J2H5"/>
<dbReference type="Gene3D" id="3.90.280.10">
    <property type="entry name" value="PEBP-like"/>
    <property type="match status" value="1"/>
</dbReference>
<evidence type="ECO:0000256" key="1">
    <source>
        <dbReference type="ARBA" id="ARBA00004496"/>
    </source>
</evidence>
<reference evidence="10" key="4">
    <citation type="submission" date="2025-09" db="UniProtKB">
        <authorList>
            <consortium name="Ensembl"/>
        </authorList>
    </citation>
    <scope>IDENTIFICATION</scope>
</reference>
<dbReference type="GeneTree" id="ENSGT00940000157251"/>
<dbReference type="InterPro" id="IPR008914">
    <property type="entry name" value="PEBP"/>
</dbReference>
<dbReference type="GO" id="GO:0005737">
    <property type="term" value="C:cytoplasm"/>
    <property type="evidence" value="ECO:0007669"/>
    <property type="project" value="UniProtKB-SubCell"/>
</dbReference>
<keyword evidence="3" id="KW-0963">Cytoplasm</keyword>
<evidence type="ECO:0000256" key="6">
    <source>
        <dbReference type="ARBA" id="ARBA00022741"/>
    </source>
</evidence>
<dbReference type="STRING" id="7994.ENSAMXP00000036060"/>
<dbReference type="Bgee" id="ENSAMXG00000037548">
    <property type="expression patterns" value="Expressed in mesonephros and 14 other cell types or tissues"/>
</dbReference>
<dbReference type="InterPro" id="IPR035810">
    <property type="entry name" value="PEBP_euk"/>
</dbReference>
<keyword evidence="9" id="KW-0446">Lipid-binding</keyword>
<keyword evidence="11" id="KW-1185">Reference proteome</keyword>
<evidence type="ECO:0000256" key="4">
    <source>
        <dbReference type="ARBA" id="ARBA00022553"/>
    </source>
</evidence>
<dbReference type="SUPFAM" id="SSF49777">
    <property type="entry name" value="PEBP-like"/>
    <property type="match status" value="1"/>
</dbReference>
<evidence type="ECO:0000256" key="2">
    <source>
        <dbReference type="ARBA" id="ARBA00007091"/>
    </source>
</evidence>
<keyword evidence="8" id="KW-0722">Serine protease inhibitor</keyword>
<dbReference type="CDD" id="cd00866">
    <property type="entry name" value="PEBP_euk"/>
    <property type="match status" value="1"/>
</dbReference>
<comment type="similarity">
    <text evidence="2">Belongs to the phosphatidylethanolamine-binding protein family.</text>
</comment>
<dbReference type="GO" id="GO:0008289">
    <property type="term" value="F:lipid binding"/>
    <property type="evidence" value="ECO:0007669"/>
    <property type="project" value="UniProtKB-KW"/>
</dbReference>
<dbReference type="AlphaFoldDB" id="A0A3B1J2H5"/>
<evidence type="ECO:0000313" key="11">
    <source>
        <dbReference type="Proteomes" id="UP000018467"/>
    </source>
</evidence>
<evidence type="ECO:0000256" key="8">
    <source>
        <dbReference type="ARBA" id="ARBA00022900"/>
    </source>
</evidence>
<dbReference type="Proteomes" id="UP000018467">
    <property type="component" value="Unassembled WGS sequence"/>
</dbReference>
<dbReference type="Ensembl" id="ENSAMXT00000045391.1">
    <property type="protein sequence ID" value="ENSAMXP00000036060.1"/>
    <property type="gene ID" value="ENSAMXG00000037548.1"/>
</dbReference>
<dbReference type="Pfam" id="PF01161">
    <property type="entry name" value="PBP"/>
    <property type="match status" value="1"/>
</dbReference>
<name>A0A3B1J2H5_ASTMX</name>
<protein>
    <submittedName>
        <fullName evidence="10">Phosphatidylethanolamine binding protein 1</fullName>
    </submittedName>
</protein>
<dbReference type="KEGG" id="amex:103035508"/>
<evidence type="ECO:0000256" key="7">
    <source>
        <dbReference type="ARBA" id="ARBA00022840"/>
    </source>
</evidence>